<dbReference type="Gene3D" id="2.40.160.20">
    <property type="match status" value="1"/>
</dbReference>
<dbReference type="InterPro" id="IPR011250">
    <property type="entry name" value="OMP/PagP_B-barrel"/>
</dbReference>
<evidence type="ECO:0000313" key="5">
    <source>
        <dbReference type="Proteomes" id="UP001589576"/>
    </source>
</evidence>
<feature type="signal peptide" evidence="2">
    <location>
        <begin position="1"/>
        <end position="19"/>
    </location>
</feature>
<feature type="chain" id="PRO_5046869627" evidence="2">
    <location>
        <begin position="20"/>
        <end position="194"/>
    </location>
</feature>
<dbReference type="Proteomes" id="UP001589576">
    <property type="component" value="Unassembled WGS sequence"/>
</dbReference>
<gene>
    <name evidence="4" type="ORF">ACFFUU_04240</name>
</gene>
<sequence length="194" mass="21198">MKKIIFTIAVVLTATIANAQLREKGTTELIPQIGYSSSNYVGNQVGSGNSPITDLSFGVAGDYFFNNRWSLRSGLLFQTMGTEISVGTEKLKYITFPVNANWHFGSTRKWNLNFGPSIGFLTSATDNGTDVKELFNTTQLGLNYGIGYKIEVSKQISILIDYQGMSGLSKIAKDSSINVKNAYGSFDLGCVFKL</sequence>
<evidence type="ECO:0000259" key="3">
    <source>
        <dbReference type="Pfam" id="PF13505"/>
    </source>
</evidence>
<protein>
    <submittedName>
        <fullName evidence="4">Outer membrane beta-barrel protein</fullName>
    </submittedName>
</protein>
<comment type="caution">
    <text evidence="4">The sequence shown here is derived from an EMBL/GenBank/DDBJ whole genome shotgun (WGS) entry which is preliminary data.</text>
</comment>
<reference evidence="4 5" key="1">
    <citation type="submission" date="2024-09" db="EMBL/GenBank/DDBJ databases">
        <authorList>
            <person name="Sun Q."/>
            <person name="Mori K."/>
        </authorList>
    </citation>
    <scope>NUCLEOTIDE SEQUENCE [LARGE SCALE GENOMIC DNA]</scope>
    <source>
        <strain evidence="4 5">CECT 8460</strain>
    </source>
</reference>
<organism evidence="4 5">
    <name type="scientific">Flavobacterium paronense</name>
    <dbReference type="NCBI Taxonomy" id="1392775"/>
    <lineage>
        <taxon>Bacteria</taxon>
        <taxon>Pseudomonadati</taxon>
        <taxon>Bacteroidota</taxon>
        <taxon>Flavobacteriia</taxon>
        <taxon>Flavobacteriales</taxon>
        <taxon>Flavobacteriaceae</taxon>
        <taxon>Flavobacterium</taxon>
    </lineage>
</organism>
<keyword evidence="5" id="KW-1185">Reference proteome</keyword>
<dbReference type="Pfam" id="PF13505">
    <property type="entry name" value="OMP_b-brl"/>
    <property type="match status" value="1"/>
</dbReference>
<dbReference type="RefSeq" id="WP_290286058.1">
    <property type="nucleotide sequence ID" value="NZ_JAUFQN010000019.1"/>
</dbReference>
<keyword evidence="1 2" id="KW-0732">Signal</keyword>
<proteinExistence type="predicted"/>
<evidence type="ECO:0000313" key="4">
    <source>
        <dbReference type="EMBL" id="MFB9088802.1"/>
    </source>
</evidence>
<dbReference type="SUPFAM" id="SSF56925">
    <property type="entry name" value="OMPA-like"/>
    <property type="match status" value="1"/>
</dbReference>
<name>A0ABV5GDB6_9FLAO</name>
<dbReference type="EMBL" id="JBHMFB010000010">
    <property type="protein sequence ID" value="MFB9088802.1"/>
    <property type="molecule type" value="Genomic_DNA"/>
</dbReference>
<evidence type="ECO:0000256" key="2">
    <source>
        <dbReference type="SAM" id="SignalP"/>
    </source>
</evidence>
<dbReference type="InterPro" id="IPR027385">
    <property type="entry name" value="Beta-barrel_OMP"/>
</dbReference>
<evidence type="ECO:0000256" key="1">
    <source>
        <dbReference type="ARBA" id="ARBA00022729"/>
    </source>
</evidence>
<accession>A0ABV5GDB6</accession>
<feature type="domain" description="Outer membrane protein beta-barrel" evidence="3">
    <location>
        <begin position="8"/>
        <end position="173"/>
    </location>
</feature>